<protein>
    <submittedName>
        <fullName evidence="1">Uncharacterized protein</fullName>
    </submittedName>
</protein>
<keyword evidence="2" id="KW-1185">Reference proteome</keyword>
<sequence>MTAKPEFLDLLERAVSAAREQFPDAEFYEADGSNPDQPTPNVHDIGMWRFVFRVEEGTVFVKTAKPWGDLDQPELVPHPWLEDRVIPQPVPMDITAADKLLKEQGHYAGPYTNVTLRWPLFPGVTEPSYFFKTVGLGFISVGVYSHQVRHVS</sequence>
<dbReference type="Proteomes" id="UP000017984">
    <property type="component" value="Chromosome"/>
</dbReference>
<dbReference type="OrthoDB" id="4217462at2"/>
<accession>V6L114</accession>
<dbReference type="HOGENOM" id="CLU_143600_0_0_11"/>
<dbReference type="EMBL" id="AWQX01000066">
    <property type="protein sequence ID" value="EST34914.1"/>
    <property type="molecule type" value="Genomic_DNA"/>
</dbReference>
<gene>
    <name evidence="1" type="ORF">M878_08600</name>
</gene>
<evidence type="ECO:0000313" key="2">
    <source>
        <dbReference type="Proteomes" id="UP000017984"/>
    </source>
</evidence>
<name>V6L114_STRRC</name>
<evidence type="ECO:0000313" key="1">
    <source>
        <dbReference type="EMBL" id="EST34914.1"/>
    </source>
</evidence>
<dbReference type="PATRIC" id="fig|1352936.5.peg.1841"/>
<reference evidence="1 2" key="1">
    <citation type="journal article" date="2014" name="Genome Announc.">
        <title>Draft Genome Sequence of Streptomyces roseochromogenes subsp. oscitans DS 12.976, Producer of the Aminocoumarin Antibiotic Clorobiocin.</title>
        <authorList>
            <person name="Ruckert C."/>
            <person name="Kalinowski J."/>
            <person name="Heide L."/>
            <person name="Apel A.K."/>
        </authorList>
    </citation>
    <scope>NUCLEOTIDE SEQUENCE [LARGE SCALE GENOMIC DNA]</scope>
    <source>
        <strain evidence="1 2">DS 12.976</strain>
    </source>
</reference>
<comment type="caution">
    <text evidence="1">The sequence shown here is derived from an EMBL/GenBank/DDBJ whole genome shotgun (WGS) entry which is preliminary data.</text>
</comment>
<dbReference type="AlphaFoldDB" id="V6L114"/>
<proteinExistence type="predicted"/>
<dbReference type="RefSeq" id="WP_023545707.1">
    <property type="nucleotide sequence ID" value="NZ_CM002285.1"/>
</dbReference>
<organism evidence="1 2">
    <name type="scientific">Streptomyces roseochromogenus subsp. oscitans DS 12.976</name>
    <dbReference type="NCBI Taxonomy" id="1352936"/>
    <lineage>
        <taxon>Bacteria</taxon>
        <taxon>Bacillati</taxon>
        <taxon>Actinomycetota</taxon>
        <taxon>Actinomycetes</taxon>
        <taxon>Kitasatosporales</taxon>
        <taxon>Streptomycetaceae</taxon>
        <taxon>Streptomyces</taxon>
    </lineage>
</organism>